<dbReference type="InterPro" id="IPR036397">
    <property type="entry name" value="RNaseH_sf"/>
</dbReference>
<dbReference type="PROSITE" id="PS50878">
    <property type="entry name" value="RT_POL"/>
    <property type="match status" value="1"/>
</dbReference>
<reference evidence="13 14" key="1">
    <citation type="journal article" date="2023" name="J. Hered.">
        <title>Chromosome-level genome of the wood stork (Mycteria americana) provides insight into avian chromosome evolution.</title>
        <authorList>
            <person name="Flamio R. Jr."/>
            <person name="Ramstad K.M."/>
        </authorList>
    </citation>
    <scope>NUCLEOTIDE SEQUENCE [LARGE SCALE GENOMIC DNA]</scope>
    <source>
        <strain evidence="13">JAX WOST 10</strain>
    </source>
</reference>
<dbReference type="SUPFAM" id="SSF53098">
    <property type="entry name" value="Ribonuclease H-like"/>
    <property type="match status" value="1"/>
</dbReference>
<dbReference type="Gene3D" id="3.30.70.270">
    <property type="match status" value="2"/>
</dbReference>
<evidence type="ECO:0000256" key="1">
    <source>
        <dbReference type="ARBA" id="ARBA00010879"/>
    </source>
</evidence>
<keyword evidence="4" id="KW-0548">Nucleotidyltransferase</keyword>
<dbReference type="Proteomes" id="UP001333110">
    <property type="component" value="Unassembled WGS sequence"/>
</dbReference>
<feature type="domain" description="Reverse transcriptase" evidence="11">
    <location>
        <begin position="1257"/>
        <end position="1438"/>
    </location>
</feature>
<feature type="region of interest" description="Disordered" evidence="10">
    <location>
        <begin position="701"/>
        <end position="760"/>
    </location>
</feature>
<dbReference type="InterPro" id="IPR041577">
    <property type="entry name" value="RT_RNaseH_2"/>
</dbReference>
<evidence type="ECO:0000256" key="6">
    <source>
        <dbReference type="ARBA" id="ARBA00022884"/>
    </source>
</evidence>
<dbReference type="SUPFAM" id="SSF56672">
    <property type="entry name" value="DNA/RNA polymerases"/>
    <property type="match status" value="2"/>
</dbReference>
<keyword evidence="9" id="KW-0233">DNA recombination</keyword>
<dbReference type="GO" id="GO:0003964">
    <property type="term" value="F:RNA-directed DNA polymerase activity"/>
    <property type="evidence" value="ECO:0007669"/>
    <property type="project" value="UniProtKB-KW"/>
</dbReference>
<keyword evidence="5" id="KW-0460">Magnesium</keyword>
<keyword evidence="7" id="KW-0229">DNA integration</keyword>
<keyword evidence="14" id="KW-1185">Reference proteome</keyword>
<dbReference type="GO" id="GO:0004523">
    <property type="term" value="F:RNA-DNA hybrid ribonuclease activity"/>
    <property type="evidence" value="ECO:0007669"/>
    <property type="project" value="UniProtKB-EC"/>
</dbReference>
<dbReference type="InterPro" id="IPR051320">
    <property type="entry name" value="Viral_Replic_Matur_Polypro"/>
</dbReference>
<accession>A0AAN7RPR1</accession>
<evidence type="ECO:0000256" key="8">
    <source>
        <dbReference type="ARBA" id="ARBA00022918"/>
    </source>
</evidence>
<evidence type="ECO:0000313" key="13">
    <source>
        <dbReference type="EMBL" id="KAK4811085.1"/>
    </source>
</evidence>
<feature type="region of interest" description="Disordered" evidence="10">
    <location>
        <begin position="784"/>
        <end position="823"/>
    </location>
</feature>
<dbReference type="GO" id="GO:0006310">
    <property type="term" value="P:DNA recombination"/>
    <property type="evidence" value="ECO:0007669"/>
    <property type="project" value="UniProtKB-KW"/>
</dbReference>
<comment type="caution">
    <text evidence="13">The sequence shown here is derived from an EMBL/GenBank/DDBJ whole genome shotgun (WGS) entry which is preliminary data.</text>
</comment>
<evidence type="ECO:0000256" key="5">
    <source>
        <dbReference type="ARBA" id="ARBA00022842"/>
    </source>
</evidence>
<protein>
    <recommendedName>
        <fullName evidence="2">ribonuclease H</fullName>
        <ecNumber evidence="2">3.1.26.4</ecNumber>
    </recommendedName>
</protein>
<dbReference type="Gene3D" id="3.10.10.10">
    <property type="entry name" value="HIV Type 1 Reverse Transcriptase, subunit A, domain 1"/>
    <property type="match status" value="2"/>
</dbReference>
<dbReference type="InterPro" id="IPR000477">
    <property type="entry name" value="RT_dom"/>
</dbReference>
<keyword evidence="6" id="KW-0694">RNA-binding</keyword>
<dbReference type="InterPro" id="IPR021109">
    <property type="entry name" value="Peptidase_aspartic_dom_sf"/>
</dbReference>
<feature type="compositionally biased region" description="Basic residues" evidence="10">
    <location>
        <begin position="784"/>
        <end position="794"/>
    </location>
</feature>
<dbReference type="EC" id="3.1.26.4" evidence="2"/>
<evidence type="ECO:0000256" key="10">
    <source>
        <dbReference type="SAM" id="MobiDB-lite"/>
    </source>
</evidence>
<name>A0AAN7RPR1_MYCAM</name>
<feature type="compositionally biased region" description="Acidic residues" evidence="10">
    <location>
        <begin position="800"/>
        <end position="817"/>
    </location>
</feature>
<dbReference type="GO" id="GO:0004190">
    <property type="term" value="F:aspartic-type endopeptidase activity"/>
    <property type="evidence" value="ECO:0007669"/>
    <property type="project" value="InterPro"/>
</dbReference>
<feature type="compositionally biased region" description="Low complexity" evidence="10">
    <location>
        <begin position="708"/>
        <end position="760"/>
    </location>
</feature>
<dbReference type="PROSITE" id="PS00141">
    <property type="entry name" value="ASP_PROTEASE"/>
    <property type="match status" value="1"/>
</dbReference>
<dbReference type="GO" id="GO:0003723">
    <property type="term" value="F:RNA binding"/>
    <property type="evidence" value="ECO:0007669"/>
    <property type="project" value="UniProtKB-KW"/>
</dbReference>
<gene>
    <name evidence="13" type="ORF">QYF61_016371</name>
</gene>
<dbReference type="PROSITE" id="PS50879">
    <property type="entry name" value="RNASE_H_1"/>
    <property type="match status" value="1"/>
</dbReference>
<dbReference type="GO" id="GO:0015074">
    <property type="term" value="P:DNA integration"/>
    <property type="evidence" value="ECO:0007669"/>
    <property type="project" value="UniProtKB-KW"/>
</dbReference>
<keyword evidence="3" id="KW-0808">Transferase</keyword>
<sequence>MWKLPDGTVWSFARGKKESGIVKLNLLQTPIPLPPSKITNVRQYPSPAAALMGIDGVVTELEKRGIIKRTQSPYNSPVWPVKKPTGQWRFTVDYQQLNANTAPLTAAVPNMAKIVTGSCPSLDGCLGRKRHEWSWDNGWLPLLKGKAGEEIQVGCRMINGSTHEKVTSMTISSISRNPTATKSCVTDEWDCWYNFTLVGPTIVACMWQQHCTGPGMSKQHCIGLSLRFKIDMIEPDPTTPPDLTSPTPFDTLQYGVRNVPIFTTLCMEMKYTQEMNGVGMTLFGWPEFKPFQGRQYRLAAEPTEIKTVYTDSSRPENYKAECYKITKPNSDCWYNLTFTKPIIVYCLWGYRGTELLFEFVIDTATSVPVAKDKEPLPPQMSENVSTQPPISLTPFIFNTGPYIIKNTGQQQVLFNPSYSLKRVELAMQTNISAIKPTCSPFLSTSYAGWSAWLHKQTLISPKQSKRDVTGVLGTGLVVLNSIDAEVLANKLATVTSDLNASKHPLQSSLSALGTNHWLLSDILPQWGEVNEKDHQLIVDALGVTQTNVSLALSCIQAQLWMQSIVAAFIWEVDFTYDPTDGKATAFVLTIRNASVYIRNVLVSAETEVSKQFKNIIQRSAPRLDSYEWQGVWNSMGKCLGRWAPPVFWNFTPEQVLNPEKLVEYLEKVCCDSCNSKEIQCAAMCWGLAHAYRALFNATQNPQGSGDKTTGTAAAPAPPATGTAAAPTPPATGTAAAPTPPATGTAAAPTPPATGTAAAAAPNNSVTSIAVQTGNEPVSVSVAPIHKKKSWKRKSARLEREDEGAGPSQEEEEEELVNETETTRSLSLSELRDIRKDFSRHSGEHIVTWLLRCWDSGANSLELEGKEAKQLGSLSREGGIDKAIGKGAPARSLWRRLLSAIRERYPFKEDVVYRSGKWTTMEKGIQYLRELAVLEVIYGDLNDVRSPIDPDEVQCTRPMWRKLVRNAPPSCANSLAILTWKDRDGPTVNEAASNLREYEESISSSFVSAVRELSQEFRQFKEDLSYSLPIRTSVSAIRSQRSSAQERGYRGYTPRGTLWFYLRDHGEDMRKWDGKPTSTLEARVEERDNRVYWTVWIRWPGTSDPQEYKALVDTGAQCTLMPSSYIGAEPICICGVTGGSQKLTVLEAEVSLTGNEWQKHPIVTGPEAPCILGIDYLRRGYFKDPKGYRWAFGIAALETEEIKQLSTLPGLSEDPSVVGLLRVEEQQVPIATTTVHRRQYRTNRDSLIPIHELIRRLESQGVISKTRSPFNSPIWPVRKSNGEWRLTVDYRGLNEVTPPLSAAVPDMLELQYELESKAAKWYATIDIANAFFSIPLAAECRPQFAFTWRGVQYTWNRLPQGWKHSPTICHGLIQTALEQGEAPEHLQYIDDIIVWGNTAEEVFEKGKKIVQILLKAGFAIKQSKVKGPAQEIQFLGIKWQDGRRQIPMDVINKITAMSPPTSKKETQAFLGVVGFWRMHIPNYNLIVSLLYQVTRKKNDFKWGPEQRQAFEQIKREIVHAVALGPVRAGQDIKNVLYTAAGENGPTWSLWQKAPGETRGRPLGFWSRGYRGSEARYTPTEKEILAAYEGVRAASEVVGTEAQLLLAPRLPVLGWMFKGRVPSTHHATDATWSKWVALITQRARIGNPNRPGILEVIMDWPEGKDFGILPEEEVTRAEEAPLYNKLPENEKQYALFTDGSCRIVGKHRRWKAAVWSPIRQVVETAEGDGESSQFAEVKAIQLALDIAEREKWPMLYLYTDSWMVANALWGWLQQWKQNNWQRRGKPIWAAALWQDIAARGENLVVKVRHVDAHVPKSRPLRNIKTTSRWIRLLRLKWLKWIWTGNIRVNYL</sequence>
<evidence type="ECO:0000256" key="4">
    <source>
        <dbReference type="ARBA" id="ARBA00022695"/>
    </source>
</evidence>
<dbReference type="PANTHER" id="PTHR33064:SF29">
    <property type="entry name" value="PEPTIDASE A2 DOMAIN-CONTAINING PROTEIN-RELATED"/>
    <property type="match status" value="1"/>
</dbReference>
<dbReference type="InterPro" id="IPR002156">
    <property type="entry name" value="RNaseH_domain"/>
</dbReference>
<dbReference type="InterPro" id="IPR043502">
    <property type="entry name" value="DNA/RNA_pol_sf"/>
</dbReference>
<evidence type="ECO:0000256" key="9">
    <source>
        <dbReference type="ARBA" id="ARBA00023172"/>
    </source>
</evidence>
<comment type="similarity">
    <text evidence="1">Belongs to the beta type-B retroviral polymerase family. HERV class-II K(HML-2) pol subfamily.</text>
</comment>
<dbReference type="SUPFAM" id="SSF50630">
    <property type="entry name" value="Acid proteases"/>
    <property type="match status" value="1"/>
</dbReference>
<dbReference type="PANTHER" id="PTHR33064">
    <property type="entry name" value="POL PROTEIN"/>
    <property type="match status" value="1"/>
</dbReference>
<evidence type="ECO:0000259" key="12">
    <source>
        <dbReference type="PROSITE" id="PS50879"/>
    </source>
</evidence>
<keyword evidence="8" id="KW-0695">RNA-directed DNA polymerase</keyword>
<dbReference type="Pfam" id="PF00078">
    <property type="entry name" value="RVT_1"/>
    <property type="match status" value="1"/>
</dbReference>
<dbReference type="GO" id="GO:0006508">
    <property type="term" value="P:proteolysis"/>
    <property type="evidence" value="ECO:0007669"/>
    <property type="project" value="InterPro"/>
</dbReference>
<feature type="domain" description="RNase H type-1" evidence="12">
    <location>
        <begin position="1687"/>
        <end position="1829"/>
    </location>
</feature>
<evidence type="ECO:0000256" key="3">
    <source>
        <dbReference type="ARBA" id="ARBA00022679"/>
    </source>
</evidence>
<organism evidence="13 14">
    <name type="scientific">Mycteria americana</name>
    <name type="common">Wood stork</name>
    <dbReference type="NCBI Taxonomy" id="33587"/>
    <lineage>
        <taxon>Eukaryota</taxon>
        <taxon>Metazoa</taxon>
        <taxon>Chordata</taxon>
        <taxon>Craniata</taxon>
        <taxon>Vertebrata</taxon>
        <taxon>Euteleostomi</taxon>
        <taxon>Archelosauria</taxon>
        <taxon>Archosauria</taxon>
        <taxon>Dinosauria</taxon>
        <taxon>Saurischia</taxon>
        <taxon>Theropoda</taxon>
        <taxon>Coelurosauria</taxon>
        <taxon>Aves</taxon>
        <taxon>Neognathae</taxon>
        <taxon>Neoaves</taxon>
        <taxon>Aequornithes</taxon>
        <taxon>Ciconiiformes</taxon>
        <taxon>Ciconiidae</taxon>
        <taxon>Mycteria</taxon>
    </lineage>
</organism>
<evidence type="ECO:0000256" key="7">
    <source>
        <dbReference type="ARBA" id="ARBA00022908"/>
    </source>
</evidence>
<dbReference type="Pfam" id="PF17919">
    <property type="entry name" value="RT_RNaseH_2"/>
    <property type="match status" value="1"/>
</dbReference>
<dbReference type="Gene3D" id="3.30.420.10">
    <property type="entry name" value="Ribonuclease H-like superfamily/Ribonuclease H"/>
    <property type="match status" value="1"/>
</dbReference>
<dbReference type="InterPro" id="IPR043128">
    <property type="entry name" value="Rev_trsase/Diguanyl_cyclase"/>
</dbReference>
<dbReference type="CDD" id="cd00303">
    <property type="entry name" value="retropepsin_like"/>
    <property type="match status" value="1"/>
</dbReference>
<dbReference type="Pfam" id="PF00075">
    <property type="entry name" value="RNase_H"/>
    <property type="match status" value="1"/>
</dbReference>
<proteinExistence type="inferred from homology"/>
<dbReference type="InterPro" id="IPR001969">
    <property type="entry name" value="Aspartic_peptidase_AS"/>
</dbReference>
<evidence type="ECO:0000259" key="11">
    <source>
        <dbReference type="PROSITE" id="PS50878"/>
    </source>
</evidence>
<dbReference type="InterPro" id="IPR012337">
    <property type="entry name" value="RNaseH-like_sf"/>
</dbReference>
<evidence type="ECO:0000256" key="2">
    <source>
        <dbReference type="ARBA" id="ARBA00012180"/>
    </source>
</evidence>
<dbReference type="EMBL" id="JAUNZN010000018">
    <property type="protein sequence ID" value="KAK4811085.1"/>
    <property type="molecule type" value="Genomic_DNA"/>
</dbReference>
<evidence type="ECO:0000313" key="14">
    <source>
        <dbReference type="Proteomes" id="UP001333110"/>
    </source>
</evidence>